<accession>A0A495IV61</accession>
<gene>
    <name evidence="1" type="ORF">BDD43_0772</name>
</gene>
<sequence>MKKKFPNQGFQFVFSLGIIVSLLLPSVLVAQYPHKQHKANIPNHNNRLFKRHR</sequence>
<organism evidence="1 2">
    <name type="scientific">Mucilaginibacter gracilis</name>
    <dbReference type="NCBI Taxonomy" id="423350"/>
    <lineage>
        <taxon>Bacteria</taxon>
        <taxon>Pseudomonadati</taxon>
        <taxon>Bacteroidota</taxon>
        <taxon>Sphingobacteriia</taxon>
        <taxon>Sphingobacteriales</taxon>
        <taxon>Sphingobacteriaceae</taxon>
        <taxon>Mucilaginibacter</taxon>
    </lineage>
</organism>
<evidence type="ECO:0000313" key="1">
    <source>
        <dbReference type="EMBL" id="RKR80646.1"/>
    </source>
</evidence>
<proteinExistence type="predicted"/>
<reference evidence="1 2" key="1">
    <citation type="submission" date="2018-10" db="EMBL/GenBank/DDBJ databases">
        <title>Genomic Encyclopedia of Archaeal and Bacterial Type Strains, Phase II (KMG-II): from individual species to whole genera.</title>
        <authorList>
            <person name="Goeker M."/>
        </authorList>
    </citation>
    <scope>NUCLEOTIDE SEQUENCE [LARGE SCALE GENOMIC DNA]</scope>
    <source>
        <strain evidence="1 2">DSM 18602</strain>
    </source>
</reference>
<name>A0A495IV61_9SPHI</name>
<dbReference type="Proteomes" id="UP000268007">
    <property type="component" value="Unassembled WGS sequence"/>
</dbReference>
<comment type="caution">
    <text evidence="1">The sequence shown here is derived from an EMBL/GenBank/DDBJ whole genome shotgun (WGS) entry which is preliminary data.</text>
</comment>
<protein>
    <submittedName>
        <fullName evidence="1">Uncharacterized protein</fullName>
    </submittedName>
</protein>
<dbReference type="AlphaFoldDB" id="A0A495IV61"/>
<keyword evidence="2" id="KW-1185">Reference proteome</keyword>
<evidence type="ECO:0000313" key="2">
    <source>
        <dbReference type="Proteomes" id="UP000268007"/>
    </source>
</evidence>
<dbReference type="EMBL" id="RBKU01000001">
    <property type="protein sequence ID" value="RKR80646.1"/>
    <property type="molecule type" value="Genomic_DNA"/>
</dbReference>